<organism evidence="1">
    <name type="scientific">Clostridium perfringens</name>
    <dbReference type="NCBI Taxonomy" id="1502"/>
    <lineage>
        <taxon>Bacteria</taxon>
        <taxon>Bacillati</taxon>
        <taxon>Bacillota</taxon>
        <taxon>Clostridia</taxon>
        <taxon>Eubacteriales</taxon>
        <taxon>Clostridiaceae</taxon>
        <taxon>Clostridium</taxon>
    </lineage>
</organism>
<sequence>MDLVKKYLNQISIFNLKELKLINYNYNLCKDNLIGKVEYKNGKWVLIEDYVLKEDRIKNKDNISISTNKINKRIIIVLESPHKNEYSKELIAPAMGMTGKKIKFLFLNILNDKLKTNIKENEVYDLIIMNAIQYQASLGLNTKIFRDRIWLNIWIDGKGRENFIDRIKAYNPDIIFNFCTKGNHELDTLCILSDSYSRINLENIRYKFIKDLCLGINQNKDGKLIYKQKVICNPSNLNKNKNLDVYKYPLQKFVDNSIEEYLANINRNGKIIFVGPHPSSWKIKKDKSNLSELLKEIKKL</sequence>
<dbReference type="RefSeq" id="WP_164792246.1">
    <property type="nucleotide sequence ID" value="NZ_JAALNF010000003.1"/>
</dbReference>
<dbReference type="EMBL" id="JAALNF010000003">
    <property type="protein sequence ID" value="NGT90396.1"/>
    <property type="molecule type" value="Genomic_DNA"/>
</dbReference>
<reference evidence="1" key="1">
    <citation type="submission" date="2020-02" db="EMBL/GenBank/DDBJ databases">
        <title>Genomic Insights into the Phylogeny and Genetic Plasticity of the Human and Animal Enteric Pathogen Clostridium perfringens.</title>
        <authorList>
            <person name="Feng Y."/>
            <person name="Hu Y."/>
        </authorList>
    </citation>
    <scope>NUCLEOTIDE SEQUENCE</scope>
    <source>
        <strain evidence="1">CP-08</strain>
    </source>
</reference>
<accession>A0A6G4ZG52</accession>
<comment type="caution">
    <text evidence="1">The sequence shown here is derived from an EMBL/GenBank/DDBJ whole genome shotgun (WGS) entry which is preliminary data.</text>
</comment>
<name>A0A6G4ZG52_CLOPF</name>
<proteinExistence type="predicted"/>
<dbReference type="AlphaFoldDB" id="A0A6G4ZG52"/>
<protein>
    <submittedName>
        <fullName evidence="1">Uncharacterized protein</fullName>
    </submittedName>
</protein>
<gene>
    <name evidence="1" type="ORF">G6Z02_09300</name>
</gene>
<evidence type="ECO:0000313" key="1">
    <source>
        <dbReference type="EMBL" id="NGT90396.1"/>
    </source>
</evidence>